<evidence type="ECO:0000256" key="4">
    <source>
        <dbReference type="ARBA" id="ARBA00022679"/>
    </source>
</evidence>
<dbReference type="PANTHER" id="PTHR33908">
    <property type="entry name" value="MANNOSYLTRANSFERASE YKCB-RELATED"/>
    <property type="match status" value="1"/>
</dbReference>
<dbReference type="Pfam" id="PF13231">
    <property type="entry name" value="PMT_2"/>
    <property type="match status" value="1"/>
</dbReference>
<dbReference type="RefSeq" id="WP_160752604.1">
    <property type="nucleotide sequence ID" value="NZ_WTYA01000003.1"/>
</dbReference>
<feature type="transmembrane region" description="Helical" evidence="8">
    <location>
        <begin position="272"/>
        <end position="289"/>
    </location>
</feature>
<dbReference type="Proteomes" id="UP000439780">
    <property type="component" value="Unassembled WGS sequence"/>
</dbReference>
<sequence length="507" mass="54419">MQRSANEATPARVALIGGIVTFAFHALLAGRYDLFRDELYFIVCGQHPSFGYVDQPPLVPLAAAALYKLGLGAWGLRLPVAAAAGALAWLTGTFARKLGGGTIAVAVATLATAIAPMLMGLTATLNTSAFDPLCWTAVALLVVYALRKDNDRALIWAGAITGITLEIKYAILFWIVGLVLGLLLTPQRRILLRPALWIGAALAAAIAAPSFVWQMLHGFPFLELGEAAGGKNAAIPLGSFLTNQVMVMNPAFAPLWIAGLVAPFIVKPLKDLRFIPIACLIVFAIVRIGHGKDYYLSPLYPSLFAIGTVALAGLVRARLARIVAGIAVAGGVAVSAAAAPIALPILSPSQLVHYIERTGISPQKQERSFKGTVLPQTFADQLGWHDFTRQVEAAWAKIPTDERARTAIKVDNYGEAAALDIYGKGLPPVLSGHNQYYLWGLRGQDPVNVMVVQFDLPSLRPHCRSTKLLGKTYSRFAMAYENDKVIALCIGVKPSLQQLWPTTKHFG</sequence>
<keyword evidence="7 8" id="KW-0472">Membrane</keyword>
<evidence type="ECO:0000256" key="7">
    <source>
        <dbReference type="ARBA" id="ARBA00023136"/>
    </source>
</evidence>
<feature type="transmembrane region" description="Helical" evidence="8">
    <location>
        <begin position="295"/>
        <end position="315"/>
    </location>
</feature>
<evidence type="ECO:0000256" key="5">
    <source>
        <dbReference type="ARBA" id="ARBA00022692"/>
    </source>
</evidence>
<keyword evidence="2" id="KW-1003">Cell membrane</keyword>
<proteinExistence type="predicted"/>
<keyword evidence="6 8" id="KW-1133">Transmembrane helix</keyword>
<feature type="transmembrane region" description="Helical" evidence="8">
    <location>
        <begin position="153"/>
        <end position="183"/>
    </location>
</feature>
<dbReference type="GO" id="GO:0009103">
    <property type="term" value="P:lipopolysaccharide biosynthetic process"/>
    <property type="evidence" value="ECO:0007669"/>
    <property type="project" value="UniProtKB-ARBA"/>
</dbReference>
<evidence type="ECO:0000256" key="3">
    <source>
        <dbReference type="ARBA" id="ARBA00022676"/>
    </source>
</evidence>
<dbReference type="AlphaFoldDB" id="A0A845AFS1"/>
<evidence type="ECO:0000313" key="11">
    <source>
        <dbReference type="Proteomes" id="UP000439780"/>
    </source>
</evidence>
<dbReference type="InterPro" id="IPR050297">
    <property type="entry name" value="LipidA_mod_glycosyltrf_83"/>
</dbReference>
<feature type="transmembrane region" description="Helical" evidence="8">
    <location>
        <begin position="12"/>
        <end position="30"/>
    </location>
</feature>
<feature type="transmembrane region" description="Helical" evidence="8">
    <location>
        <begin position="74"/>
        <end position="92"/>
    </location>
</feature>
<keyword evidence="5 8" id="KW-0812">Transmembrane</keyword>
<dbReference type="OrthoDB" id="9811222at2"/>
<keyword evidence="11" id="KW-1185">Reference proteome</keyword>
<evidence type="ECO:0000256" key="8">
    <source>
        <dbReference type="SAM" id="Phobius"/>
    </source>
</evidence>
<dbReference type="EMBL" id="WTYA01000003">
    <property type="protein sequence ID" value="MXP28317.1"/>
    <property type="molecule type" value="Genomic_DNA"/>
</dbReference>
<feature type="transmembrane region" description="Helical" evidence="8">
    <location>
        <begin position="195"/>
        <end position="216"/>
    </location>
</feature>
<dbReference type="GO" id="GO:0016763">
    <property type="term" value="F:pentosyltransferase activity"/>
    <property type="evidence" value="ECO:0007669"/>
    <property type="project" value="TreeGrafter"/>
</dbReference>
<comment type="caution">
    <text evidence="10">The sequence shown here is derived from an EMBL/GenBank/DDBJ whole genome shotgun (WGS) entry which is preliminary data.</text>
</comment>
<dbReference type="PANTHER" id="PTHR33908:SF11">
    <property type="entry name" value="MEMBRANE PROTEIN"/>
    <property type="match status" value="1"/>
</dbReference>
<feature type="transmembrane region" description="Helical" evidence="8">
    <location>
        <begin position="98"/>
        <end position="118"/>
    </location>
</feature>
<accession>A0A845AFS1</accession>
<evidence type="ECO:0000256" key="2">
    <source>
        <dbReference type="ARBA" id="ARBA00022475"/>
    </source>
</evidence>
<organism evidence="10 11">
    <name type="scientific">Qipengyuania algicida</name>
    <dbReference type="NCBI Taxonomy" id="1836209"/>
    <lineage>
        <taxon>Bacteria</taxon>
        <taxon>Pseudomonadati</taxon>
        <taxon>Pseudomonadota</taxon>
        <taxon>Alphaproteobacteria</taxon>
        <taxon>Sphingomonadales</taxon>
        <taxon>Erythrobacteraceae</taxon>
        <taxon>Qipengyuania</taxon>
    </lineage>
</organism>
<comment type="subcellular location">
    <subcellularLocation>
        <location evidence="1">Cell membrane</location>
        <topology evidence="1">Multi-pass membrane protein</topology>
    </subcellularLocation>
</comment>
<evidence type="ECO:0000256" key="6">
    <source>
        <dbReference type="ARBA" id="ARBA00022989"/>
    </source>
</evidence>
<feature type="domain" description="Glycosyltransferase RgtA/B/C/D-like" evidence="9">
    <location>
        <begin position="54"/>
        <end position="213"/>
    </location>
</feature>
<dbReference type="InterPro" id="IPR038731">
    <property type="entry name" value="RgtA/B/C-like"/>
</dbReference>
<evidence type="ECO:0000259" key="9">
    <source>
        <dbReference type="Pfam" id="PF13231"/>
    </source>
</evidence>
<dbReference type="GO" id="GO:0005886">
    <property type="term" value="C:plasma membrane"/>
    <property type="evidence" value="ECO:0007669"/>
    <property type="project" value="UniProtKB-SubCell"/>
</dbReference>
<reference evidence="10 11" key="1">
    <citation type="submission" date="2019-12" db="EMBL/GenBank/DDBJ databases">
        <title>Genomic-based taxomic classification of the family Erythrobacteraceae.</title>
        <authorList>
            <person name="Xu L."/>
        </authorList>
    </citation>
    <scope>NUCLEOTIDE SEQUENCE [LARGE SCALE GENOMIC DNA]</scope>
    <source>
        <strain evidence="10 11">KEMB 9005-328</strain>
    </source>
</reference>
<gene>
    <name evidence="10" type="ORF">GRI58_05715</name>
</gene>
<name>A0A845AFS1_9SPHN</name>
<feature type="transmembrane region" description="Helical" evidence="8">
    <location>
        <begin position="246"/>
        <end position="265"/>
    </location>
</feature>
<keyword evidence="4" id="KW-0808">Transferase</keyword>
<evidence type="ECO:0000313" key="10">
    <source>
        <dbReference type="EMBL" id="MXP28317.1"/>
    </source>
</evidence>
<evidence type="ECO:0000256" key="1">
    <source>
        <dbReference type="ARBA" id="ARBA00004651"/>
    </source>
</evidence>
<feature type="transmembrane region" description="Helical" evidence="8">
    <location>
        <begin position="322"/>
        <end position="343"/>
    </location>
</feature>
<keyword evidence="3" id="KW-0328">Glycosyltransferase</keyword>
<protein>
    <recommendedName>
        <fullName evidence="9">Glycosyltransferase RgtA/B/C/D-like domain-containing protein</fullName>
    </recommendedName>
</protein>